<gene>
    <name evidence="6" type="primary">recF</name>
    <name evidence="8" type="ORF">CLH62_11515</name>
</gene>
<name>A0A2G1VDX5_9GAMM</name>
<comment type="caution">
    <text evidence="8">The sequence shown here is derived from an EMBL/GenBank/DDBJ whole genome shotgun (WGS) entry which is preliminary data.</text>
</comment>
<keyword evidence="5 6" id="KW-0238">DNA-binding</keyword>
<dbReference type="PANTHER" id="PTHR32182">
    <property type="entry name" value="DNA REPLICATION AND REPAIR PROTEIN RECF"/>
    <property type="match status" value="1"/>
</dbReference>
<dbReference type="Pfam" id="PF02463">
    <property type="entry name" value="SMC_N"/>
    <property type="match status" value="1"/>
</dbReference>
<dbReference type="GO" id="GO:0006302">
    <property type="term" value="P:double-strand break repair"/>
    <property type="evidence" value="ECO:0007669"/>
    <property type="project" value="TreeGrafter"/>
</dbReference>
<dbReference type="GO" id="GO:0005524">
    <property type="term" value="F:ATP binding"/>
    <property type="evidence" value="ECO:0007669"/>
    <property type="project" value="UniProtKB-UniRule"/>
</dbReference>
<dbReference type="GO" id="GO:0006260">
    <property type="term" value="P:DNA replication"/>
    <property type="evidence" value="ECO:0007669"/>
    <property type="project" value="UniProtKB-UniRule"/>
</dbReference>
<proteinExistence type="inferred from homology"/>
<keyword evidence="6" id="KW-0227">DNA damage</keyword>
<evidence type="ECO:0000256" key="4">
    <source>
        <dbReference type="ARBA" id="ARBA00022840"/>
    </source>
</evidence>
<keyword evidence="2 6" id="KW-0235">DNA replication</keyword>
<dbReference type="Proteomes" id="UP000229044">
    <property type="component" value="Unassembled WGS sequence"/>
</dbReference>
<dbReference type="OrthoDB" id="9803889at2"/>
<evidence type="ECO:0000256" key="6">
    <source>
        <dbReference type="HAMAP-Rule" id="MF_00365"/>
    </source>
</evidence>
<evidence type="ECO:0000256" key="1">
    <source>
        <dbReference type="ARBA" id="ARBA00022490"/>
    </source>
</evidence>
<dbReference type="GO" id="GO:0009432">
    <property type="term" value="P:SOS response"/>
    <property type="evidence" value="ECO:0007669"/>
    <property type="project" value="UniProtKB-UniRule"/>
</dbReference>
<protein>
    <recommendedName>
        <fullName evidence="6">DNA replication and repair protein RecF</fullName>
    </recommendedName>
</protein>
<comment type="function">
    <text evidence="6">The RecF protein is involved in DNA metabolism; it is required for DNA replication and normal SOS inducibility. RecF binds preferentially to single-stranded, linear DNA. It also seems to bind ATP.</text>
</comment>
<keyword evidence="4 6" id="KW-0067">ATP-binding</keyword>
<dbReference type="SUPFAM" id="SSF52540">
    <property type="entry name" value="P-loop containing nucleoside triphosphate hydrolases"/>
    <property type="match status" value="1"/>
</dbReference>
<dbReference type="GO" id="GO:0003697">
    <property type="term" value="F:single-stranded DNA binding"/>
    <property type="evidence" value="ECO:0007669"/>
    <property type="project" value="UniProtKB-UniRule"/>
</dbReference>
<keyword evidence="9" id="KW-1185">Reference proteome</keyword>
<dbReference type="Gene3D" id="3.40.50.300">
    <property type="entry name" value="P-loop containing nucleotide triphosphate hydrolases"/>
    <property type="match status" value="1"/>
</dbReference>
<dbReference type="InterPro" id="IPR027417">
    <property type="entry name" value="P-loop_NTPase"/>
</dbReference>
<dbReference type="InterPro" id="IPR003395">
    <property type="entry name" value="RecF/RecN/SMC_N"/>
</dbReference>
<dbReference type="AlphaFoldDB" id="A0A2G1VDX5"/>
<feature type="domain" description="RecF/RecN/SMC N-terminal" evidence="7">
    <location>
        <begin position="3"/>
        <end position="350"/>
    </location>
</feature>
<sequence>MALVKFQTENFRNLSPAPVSFSPSFNLIYGENGSGKTSVLEAIGYLGLGRSFRVNRHQAVVRHGEQRLTVFGGLDHGLTDDAGQSDNGLVHRLGISRDVVQKETALRVDGEGVRSLSSLAMHLPVSVIDPGVFDVVAGGPGKRRQFLDWAVFHVEPSFASVWQQCQRATSQRNQTLRNGRLDESLLRVWDRQYAALSDRINEARVNTFVRFKAAFEALVREVEVQWTEGLKLEFYAGWDTTQSLVDVLLSHREQERKMGHTLYGPNRADIRLKFQGRPVAETFSRGQQKTLVILMKIAQGMVLSDMGKQVTFLLDDINAELDEGHRAMLASRLQALRCQVFITSIERPLVGQLWPDGKAPEYRMFHVEHGKLTEE</sequence>
<evidence type="ECO:0000313" key="9">
    <source>
        <dbReference type="Proteomes" id="UP000229044"/>
    </source>
</evidence>
<evidence type="ECO:0000256" key="5">
    <source>
        <dbReference type="ARBA" id="ARBA00023125"/>
    </source>
</evidence>
<dbReference type="NCBIfam" id="TIGR00611">
    <property type="entry name" value="recf"/>
    <property type="match status" value="1"/>
</dbReference>
<dbReference type="HAMAP" id="MF_00365">
    <property type="entry name" value="RecF"/>
    <property type="match status" value="1"/>
</dbReference>
<evidence type="ECO:0000256" key="2">
    <source>
        <dbReference type="ARBA" id="ARBA00022705"/>
    </source>
</evidence>
<keyword evidence="1 6" id="KW-0963">Cytoplasm</keyword>
<comment type="similarity">
    <text evidence="6">Belongs to the RecF family.</text>
</comment>
<reference evidence="8 9" key="1">
    <citation type="submission" date="2017-09" db="EMBL/GenBank/DDBJ databases">
        <title>The draft genome sequences of Marinobacter guineae M3B.</title>
        <authorList>
            <person name="Cao J."/>
        </authorList>
    </citation>
    <scope>NUCLEOTIDE SEQUENCE [LARGE SCALE GENOMIC DNA]</scope>
    <source>
        <strain evidence="8 9">M3B</strain>
    </source>
</reference>
<dbReference type="GO" id="GO:0005737">
    <property type="term" value="C:cytoplasm"/>
    <property type="evidence" value="ECO:0007669"/>
    <property type="project" value="UniProtKB-SubCell"/>
</dbReference>
<dbReference type="Gene3D" id="1.20.1050.90">
    <property type="entry name" value="RecF/RecN/SMC, N-terminal domain"/>
    <property type="match status" value="1"/>
</dbReference>
<keyword evidence="3 6" id="KW-0547">Nucleotide-binding</keyword>
<keyword evidence="6" id="KW-0234">DNA repair</keyword>
<dbReference type="InterPro" id="IPR001238">
    <property type="entry name" value="DNA-binding_RecF"/>
</dbReference>
<dbReference type="EMBL" id="NTFI01000003">
    <property type="protein sequence ID" value="PHQ24977.1"/>
    <property type="molecule type" value="Genomic_DNA"/>
</dbReference>
<organism evidence="8 9">
    <name type="scientific">Marinobacter guineae</name>
    <dbReference type="NCBI Taxonomy" id="432303"/>
    <lineage>
        <taxon>Bacteria</taxon>
        <taxon>Pseudomonadati</taxon>
        <taxon>Pseudomonadota</taxon>
        <taxon>Gammaproteobacteria</taxon>
        <taxon>Pseudomonadales</taxon>
        <taxon>Marinobacteraceae</taxon>
        <taxon>Marinobacter</taxon>
    </lineage>
</organism>
<keyword evidence="6" id="KW-0742">SOS response</keyword>
<dbReference type="InterPro" id="IPR042174">
    <property type="entry name" value="RecF_2"/>
</dbReference>
<dbReference type="RefSeq" id="WP_099618293.1">
    <property type="nucleotide sequence ID" value="NZ_KZ319340.1"/>
</dbReference>
<evidence type="ECO:0000259" key="7">
    <source>
        <dbReference type="Pfam" id="PF02463"/>
    </source>
</evidence>
<evidence type="ECO:0000313" key="8">
    <source>
        <dbReference type="EMBL" id="PHQ24977.1"/>
    </source>
</evidence>
<comment type="subcellular location">
    <subcellularLocation>
        <location evidence="6">Cytoplasm</location>
    </subcellularLocation>
</comment>
<accession>A0A2G1VDX5</accession>
<dbReference type="PANTHER" id="PTHR32182:SF0">
    <property type="entry name" value="DNA REPLICATION AND REPAIR PROTEIN RECF"/>
    <property type="match status" value="1"/>
</dbReference>
<evidence type="ECO:0000256" key="3">
    <source>
        <dbReference type="ARBA" id="ARBA00022741"/>
    </source>
</evidence>
<dbReference type="GO" id="GO:0000731">
    <property type="term" value="P:DNA synthesis involved in DNA repair"/>
    <property type="evidence" value="ECO:0007669"/>
    <property type="project" value="TreeGrafter"/>
</dbReference>
<feature type="binding site" evidence="6">
    <location>
        <begin position="30"/>
        <end position="37"/>
    </location>
    <ligand>
        <name>ATP</name>
        <dbReference type="ChEBI" id="CHEBI:30616"/>
    </ligand>
</feature>